<accession>A0A914P1Y0</accession>
<organism evidence="1 2">
    <name type="scientific">Meloidogyne incognita</name>
    <name type="common">Southern root-knot nematode worm</name>
    <name type="synonym">Oxyuris incognita</name>
    <dbReference type="NCBI Taxonomy" id="6306"/>
    <lineage>
        <taxon>Eukaryota</taxon>
        <taxon>Metazoa</taxon>
        <taxon>Ecdysozoa</taxon>
        <taxon>Nematoda</taxon>
        <taxon>Chromadorea</taxon>
        <taxon>Rhabditida</taxon>
        <taxon>Tylenchina</taxon>
        <taxon>Tylenchomorpha</taxon>
        <taxon>Tylenchoidea</taxon>
        <taxon>Meloidogynidae</taxon>
        <taxon>Meloidogyninae</taxon>
        <taxon>Meloidogyne</taxon>
        <taxon>Meloidogyne incognita group</taxon>
    </lineage>
</organism>
<sequence length="128" mass="15870">MYKHYFITESIVEKWHMKMVIENYLIKDWIDEYKKNKKESEIDSIDKFWNKKFENFWNKDIMNGNIDVTYEKELIEYTALRFSAQRHIHILHVVFKFNRKVEIYLQYIYPEKSKLCKKYATDRGKVVV</sequence>
<proteinExistence type="predicted"/>
<dbReference type="AlphaFoldDB" id="A0A914P1Y0"/>
<keyword evidence="1" id="KW-1185">Reference proteome</keyword>
<reference evidence="2" key="1">
    <citation type="submission" date="2022-11" db="UniProtKB">
        <authorList>
            <consortium name="WormBaseParasite"/>
        </authorList>
    </citation>
    <scope>IDENTIFICATION</scope>
</reference>
<name>A0A914P1Y0_MELIC</name>
<protein>
    <submittedName>
        <fullName evidence="2">Uncharacterized protein</fullName>
    </submittedName>
</protein>
<dbReference type="Proteomes" id="UP000887563">
    <property type="component" value="Unplaced"/>
</dbReference>
<evidence type="ECO:0000313" key="1">
    <source>
        <dbReference type="Proteomes" id="UP000887563"/>
    </source>
</evidence>
<evidence type="ECO:0000313" key="2">
    <source>
        <dbReference type="WBParaSite" id="Minc3s10475g44116"/>
    </source>
</evidence>
<dbReference type="WBParaSite" id="Minc3s10475g44116">
    <property type="protein sequence ID" value="Minc3s10475g44116"/>
    <property type="gene ID" value="Minc3s10475g44116"/>
</dbReference>